<evidence type="ECO:0000259" key="5">
    <source>
        <dbReference type="Pfam" id="PF14527"/>
    </source>
</evidence>
<protein>
    <submittedName>
        <fullName evidence="6">DNA-binding protein WhiA</fullName>
    </submittedName>
</protein>
<keyword evidence="2 6" id="KW-0238">DNA-binding</keyword>
<dbReference type="SUPFAM" id="SSF55608">
    <property type="entry name" value="Homing endonucleases"/>
    <property type="match status" value="1"/>
</dbReference>
<dbReference type="InterPro" id="IPR023054">
    <property type="entry name" value="Sporulation_regulator_WhiA_C"/>
</dbReference>
<feature type="domain" description="WhiA LAGLIDADG-like" evidence="5">
    <location>
        <begin position="91"/>
        <end position="179"/>
    </location>
</feature>
<evidence type="ECO:0000256" key="2">
    <source>
        <dbReference type="ARBA" id="ARBA00023125"/>
    </source>
</evidence>
<dbReference type="NCBIfam" id="TIGR00647">
    <property type="entry name" value="DNA_bind_WhiA"/>
    <property type="match status" value="1"/>
</dbReference>
<evidence type="ECO:0000256" key="1">
    <source>
        <dbReference type="ARBA" id="ARBA00022618"/>
    </source>
</evidence>
<keyword evidence="1" id="KW-0132">Cell division</keyword>
<keyword evidence="3" id="KW-0131">Cell cycle</keyword>
<gene>
    <name evidence="6" type="primary">whiA</name>
    <name evidence="6" type="ORF">KN71_003105</name>
</gene>
<dbReference type="Proteomes" id="UP000029712">
    <property type="component" value="Chromosome"/>
</dbReference>
<evidence type="ECO:0000313" key="7">
    <source>
        <dbReference type="Proteomes" id="UP000029712"/>
    </source>
</evidence>
<dbReference type="AlphaFoldDB" id="A0A454CAI8"/>
<feature type="domain" description="Sporulation regulator WhiA C-terminal" evidence="4">
    <location>
        <begin position="183"/>
        <end position="268"/>
    </location>
</feature>
<dbReference type="PANTHER" id="PTHR37307:SF1">
    <property type="entry name" value="CELL DIVISION PROTEIN WHIA-RELATED"/>
    <property type="match status" value="1"/>
</dbReference>
<dbReference type="RefSeq" id="WP_036438611.1">
    <property type="nucleotide sequence ID" value="NZ_CP033021.1"/>
</dbReference>
<proteinExistence type="predicted"/>
<dbReference type="Pfam" id="PF02650">
    <property type="entry name" value="HTH_WhiA"/>
    <property type="match status" value="1"/>
</dbReference>
<reference evidence="6 7" key="1">
    <citation type="submission" date="2014-08" db="EMBL/GenBank/DDBJ databases">
        <authorList>
            <person name="Kuleshov K."/>
            <person name="Dedkov V."/>
            <person name="Markelov M."/>
            <person name="Pimkina E."/>
        </authorList>
    </citation>
    <scope>NUCLEOTIDE SEQUENCE [LARGE SCALE GENOMIC DNA]</scope>
    <source>
        <strain evidence="7">TOA</strain>
    </source>
</reference>
<dbReference type="Pfam" id="PF14527">
    <property type="entry name" value="LAGLIDADG_WhiA"/>
    <property type="match status" value="1"/>
</dbReference>
<organism evidence="6 7">
    <name type="scientific">Metamycoplasma hominis</name>
    <name type="common">Mycoplasma hominis</name>
    <dbReference type="NCBI Taxonomy" id="2098"/>
    <lineage>
        <taxon>Bacteria</taxon>
        <taxon>Bacillati</taxon>
        <taxon>Mycoplasmatota</taxon>
        <taxon>Mycoplasmoidales</taxon>
        <taxon>Metamycoplasmataceae</taxon>
        <taxon>Metamycoplasma</taxon>
    </lineage>
</organism>
<dbReference type="GO" id="GO:0003677">
    <property type="term" value="F:DNA binding"/>
    <property type="evidence" value="ECO:0007669"/>
    <property type="project" value="UniProtKB-KW"/>
</dbReference>
<dbReference type="OrthoDB" id="401278at2"/>
<dbReference type="Gene3D" id="3.10.28.10">
    <property type="entry name" value="Homing endonucleases"/>
    <property type="match status" value="1"/>
</dbReference>
<name>A0A454CAI8_METHO</name>
<evidence type="ECO:0000259" key="4">
    <source>
        <dbReference type="Pfam" id="PF02650"/>
    </source>
</evidence>
<dbReference type="InterPro" id="IPR003802">
    <property type="entry name" value="Sporulation_regulator_WhiA"/>
</dbReference>
<evidence type="ECO:0000313" key="6">
    <source>
        <dbReference type="EMBL" id="AYN65656.1"/>
    </source>
</evidence>
<accession>A0A454CAI8</accession>
<sequence>MENKSFSQLVKEEIMSFQLKKQEKFFLMAGIIYCCSVKNNEAKLVINNIKIRTYILNLCNELKISYTYTKKNEISINTNFLTNVSVKYQGKFFAGLFLSSGSIINGRTNHLELKFNDSINAENALSILNSHGLEFKKIIRKQKIIIYLKKIENICDFLKAIETIESYYLFEDGKIQRDFYNSANRITNLDVYNQERIAKANLEFIKNYQFIKENNLLDEFSVEELTLFELKLNSLDSSLNELSLLLETKNIKKSRSALNHFLIKLKKITKKYQKK</sequence>
<reference evidence="6 7" key="2">
    <citation type="submission" date="2018-10" db="EMBL/GenBank/DDBJ databases">
        <title>Detection and isolation of Mycoplasma hominis as a predominant microorganism from pelvic cavity of patient with salpingitis and tubo-ovarian abscess.</title>
        <authorList>
            <person name="Guschin A.E."/>
            <person name="Khayrullina G.A."/>
            <person name="Rakovskaya I.V."/>
            <person name="Shelenkov A.A."/>
            <person name="Shagin D.A."/>
        </authorList>
    </citation>
    <scope>NUCLEOTIDE SEQUENCE [LARGE SCALE GENOMIC DNA]</scope>
    <source>
        <strain evidence="7">TOA</strain>
    </source>
</reference>
<dbReference type="EMBL" id="CP033021">
    <property type="protein sequence ID" value="AYN65656.1"/>
    <property type="molecule type" value="Genomic_DNA"/>
</dbReference>
<dbReference type="PANTHER" id="PTHR37307">
    <property type="entry name" value="CELL DIVISION PROTEIN WHIA-RELATED"/>
    <property type="match status" value="1"/>
</dbReference>
<dbReference type="InterPro" id="IPR027434">
    <property type="entry name" value="Homing_endonucl"/>
</dbReference>
<dbReference type="GO" id="GO:0043937">
    <property type="term" value="P:regulation of sporulation"/>
    <property type="evidence" value="ECO:0007669"/>
    <property type="project" value="InterPro"/>
</dbReference>
<dbReference type="InterPro" id="IPR039518">
    <property type="entry name" value="WhiA_LAGLIDADG_dom"/>
</dbReference>
<evidence type="ECO:0000256" key="3">
    <source>
        <dbReference type="ARBA" id="ARBA00023306"/>
    </source>
</evidence>
<dbReference type="GO" id="GO:0051301">
    <property type="term" value="P:cell division"/>
    <property type="evidence" value="ECO:0007669"/>
    <property type="project" value="UniProtKB-KW"/>
</dbReference>